<evidence type="ECO:0000256" key="8">
    <source>
        <dbReference type="HAMAP-Rule" id="MF_00181"/>
    </source>
</evidence>
<evidence type="ECO:0000256" key="1">
    <source>
        <dbReference type="ARBA" id="ARBA00000135"/>
    </source>
</evidence>
<keyword evidence="5 8" id="KW-0645">Protease</keyword>
<dbReference type="SUPFAM" id="SSF52949">
    <property type="entry name" value="Macro domain-like"/>
    <property type="match status" value="1"/>
</dbReference>
<feature type="binding site" evidence="8">
    <location>
        <position position="254"/>
    </location>
    <ligand>
        <name>Mn(2+)</name>
        <dbReference type="ChEBI" id="CHEBI:29035"/>
        <label>1</label>
    </ligand>
</feature>
<keyword evidence="6 8" id="KW-0378">Hydrolase</keyword>
<feature type="binding site" evidence="8">
    <location>
        <position position="254"/>
    </location>
    <ligand>
        <name>Mn(2+)</name>
        <dbReference type="ChEBI" id="CHEBI:29035"/>
        <label>2</label>
    </ligand>
</feature>
<feature type="binding site" evidence="8">
    <location>
        <position position="333"/>
    </location>
    <ligand>
        <name>Mn(2+)</name>
        <dbReference type="ChEBI" id="CHEBI:29035"/>
        <label>1</label>
    </ligand>
</feature>
<keyword evidence="8" id="KW-0464">Manganese</keyword>
<dbReference type="InterPro" id="IPR023042">
    <property type="entry name" value="Peptidase_M17_leu_NH2_pept"/>
</dbReference>
<dbReference type="GO" id="GO:0004177">
    <property type="term" value="F:aminopeptidase activity"/>
    <property type="evidence" value="ECO:0007669"/>
    <property type="project" value="UniProtKB-KW"/>
</dbReference>
<evidence type="ECO:0000256" key="6">
    <source>
        <dbReference type="ARBA" id="ARBA00022801"/>
    </source>
</evidence>
<keyword evidence="8" id="KW-0479">Metal-binding</keyword>
<comment type="caution">
    <text evidence="10">The sequence shown here is derived from an EMBL/GenBank/DDBJ whole genome shotgun (WGS) entry which is preliminary data.</text>
</comment>
<keyword evidence="11" id="KW-1185">Reference proteome</keyword>
<gene>
    <name evidence="8" type="primary">pepA</name>
    <name evidence="10" type="ORF">ACFSUQ_01410</name>
</gene>
<dbReference type="SUPFAM" id="SSF53187">
    <property type="entry name" value="Zn-dependent exopeptidases"/>
    <property type="match status" value="1"/>
</dbReference>
<dbReference type="Gene3D" id="3.40.220.10">
    <property type="entry name" value="Leucine Aminopeptidase, subunit E, domain 1"/>
    <property type="match status" value="1"/>
</dbReference>
<dbReference type="InterPro" id="IPR008283">
    <property type="entry name" value="Peptidase_M17_N"/>
</dbReference>
<dbReference type="EC" id="3.4.11.10" evidence="8"/>
<comment type="subcellular location">
    <subcellularLocation>
        <location evidence="8">Cytoplasm</location>
    </subcellularLocation>
</comment>
<dbReference type="PANTHER" id="PTHR11963">
    <property type="entry name" value="LEUCINE AMINOPEPTIDASE-RELATED"/>
    <property type="match status" value="1"/>
</dbReference>
<feature type="domain" description="Cytosol aminopeptidase" evidence="9">
    <location>
        <begin position="329"/>
        <end position="336"/>
    </location>
</feature>
<dbReference type="Pfam" id="PF00883">
    <property type="entry name" value="Peptidase_M17"/>
    <property type="match status" value="1"/>
</dbReference>
<comment type="catalytic activity">
    <reaction evidence="2 8">
        <text>Release of an N-terminal amino acid, preferentially leucine, but not glutamic or aspartic acids.</text>
        <dbReference type="EC" id="3.4.11.10"/>
    </reaction>
</comment>
<accession>A0ABW5RFT8</accession>
<dbReference type="PANTHER" id="PTHR11963:SF23">
    <property type="entry name" value="CYTOSOL AMINOPEPTIDASE"/>
    <property type="match status" value="1"/>
</dbReference>
<evidence type="ECO:0000256" key="5">
    <source>
        <dbReference type="ARBA" id="ARBA00022670"/>
    </source>
</evidence>
<feature type="binding site" evidence="8">
    <location>
        <position position="333"/>
    </location>
    <ligand>
        <name>Mn(2+)</name>
        <dbReference type="ChEBI" id="CHEBI:29035"/>
        <label>2</label>
    </ligand>
</feature>
<dbReference type="NCBIfam" id="NF002073">
    <property type="entry name" value="PRK00913.1-2"/>
    <property type="match status" value="1"/>
</dbReference>
<comment type="catalytic activity">
    <reaction evidence="1 8">
        <text>Release of an N-terminal amino acid, Xaa-|-Yaa-, in which Xaa is preferably Leu, but may be other amino acids including Pro although not Arg or Lys, and Yaa may be Pro. Amino acid amides and methyl esters are also readily hydrolyzed, but rates on arylamides are exceedingly low.</text>
        <dbReference type="EC" id="3.4.11.1"/>
    </reaction>
</comment>
<feature type="binding site" evidence="8">
    <location>
        <position position="272"/>
    </location>
    <ligand>
        <name>Mn(2+)</name>
        <dbReference type="ChEBI" id="CHEBI:29035"/>
        <label>2</label>
    </ligand>
</feature>
<dbReference type="RefSeq" id="WP_066054922.1">
    <property type="nucleotide sequence ID" value="NZ_JBHUNF010000001.1"/>
</dbReference>
<keyword evidence="8" id="KW-0963">Cytoplasm</keyword>
<dbReference type="InterPro" id="IPR043472">
    <property type="entry name" value="Macro_dom-like"/>
</dbReference>
<evidence type="ECO:0000259" key="9">
    <source>
        <dbReference type="PROSITE" id="PS00631"/>
    </source>
</evidence>
<dbReference type="CDD" id="cd00433">
    <property type="entry name" value="Peptidase_M17"/>
    <property type="match status" value="1"/>
</dbReference>
<comment type="cofactor">
    <cofactor evidence="8">
        <name>Mn(2+)</name>
        <dbReference type="ChEBI" id="CHEBI:29035"/>
    </cofactor>
    <text evidence="8">Binds 2 manganese ions per subunit.</text>
</comment>
<dbReference type="PROSITE" id="PS00631">
    <property type="entry name" value="CYTOSOL_AP"/>
    <property type="match status" value="1"/>
</dbReference>
<feature type="binding site" evidence="8">
    <location>
        <position position="249"/>
    </location>
    <ligand>
        <name>Mn(2+)</name>
        <dbReference type="ChEBI" id="CHEBI:29035"/>
        <label>2</label>
    </ligand>
</feature>
<comment type="similarity">
    <text evidence="3 8">Belongs to the peptidase M17 family.</text>
</comment>
<sequence length="490" mass="51142">MTMAELKTDLTQYSSDAVTVVPVLAGTTPECCASSDLGIDADRLARLGVTGKAGETLRVLVTAESASEEAPVLLVGAGKERTAEALRRAAGIAARALKSESTVVYDLKEATDVELEALLTGHLLGGYRFDRFRGEADETVSAEPQQLSAVGVGEAVITRVNAIAGAVRITRDLVNTPPSALVPEDFADFALDLFTDSAVEVEVWDEERLVEESCGGILGVGQGSENPPHVVRLNYAPEGATTHVALVGKGITFDSGGLSIKPAGSMVGMKFDMGGAASVLGTVRAVAELGLPIAITGWCMLAENMPSGSAIKPDDVLVTRSGKTVEVTNTDAEGRLVLCDGLTLASEQQPDLIIDIATLTGAAIVALGDRTTGMVGNDQAWVDRAMAASKKSGEDFWPMPIPEEIAERLKSPVADMVNSKPGDRSAGMLFAAAFLERFVGDDESGKALPWLHLDIAGPAETKSAYGYVPEGGSGVPVRTLVSLFEALTKN</sequence>
<dbReference type="Proteomes" id="UP001597453">
    <property type="component" value="Unassembled WGS sequence"/>
</dbReference>
<dbReference type="Pfam" id="PF02789">
    <property type="entry name" value="Peptidase_M17_N"/>
    <property type="match status" value="1"/>
</dbReference>
<reference evidence="11" key="1">
    <citation type="journal article" date="2019" name="Int. J. Syst. Evol. Microbiol.">
        <title>The Global Catalogue of Microorganisms (GCM) 10K type strain sequencing project: providing services to taxonomists for standard genome sequencing and annotation.</title>
        <authorList>
            <consortium name="The Broad Institute Genomics Platform"/>
            <consortium name="The Broad Institute Genome Sequencing Center for Infectious Disease"/>
            <person name="Wu L."/>
            <person name="Ma J."/>
        </authorList>
    </citation>
    <scope>NUCLEOTIDE SEQUENCE [LARGE SCALE GENOMIC DNA]</scope>
    <source>
        <strain evidence="11">TISTR 1511</strain>
    </source>
</reference>
<evidence type="ECO:0000256" key="4">
    <source>
        <dbReference type="ARBA" id="ARBA00022438"/>
    </source>
</evidence>
<evidence type="ECO:0000256" key="3">
    <source>
        <dbReference type="ARBA" id="ARBA00009528"/>
    </source>
</evidence>
<proteinExistence type="inferred from homology"/>
<dbReference type="InterPro" id="IPR000819">
    <property type="entry name" value="Peptidase_M17_C"/>
</dbReference>
<name>A0ABW5RFT8_9MICO</name>
<dbReference type="EC" id="3.4.11.1" evidence="8"/>
<dbReference type="InterPro" id="IPR011356">
    <property type="entry name" value="Leucine_aapep/pepB"/>
</dbReference>
<dbReference type="PRINTS" id="PR00481">
    <property type="entry name" value="LAMNOPPTDASE"/>
</dbReference>
<dbReference type="Gene3D" id="3.40.630.10">
    <property type="entry name" value="Zn peptidases"/>
    <property type="match status" value="1"/>
</dbReference>
<dbReference type="HAMAP" id="MF_00181">
    <property type="entry name" value="Cytosol_peptidase_M17"/>
    <property type="match status" value="1"/>
</dbReference>
<feature type="active site" evidence="8">
    <location>
        <position position="261"/>
    </location>
</feature>
<protein>
    <recommendedName>
        <fullName evidence="8">Probable cytosol aminopeptidase</fullName>
        <ecNumber evidence="8">3.4.11.1</ecNumber>
    </recommendedName>
    <alternativeName>
        <fullName evidence="8">Leucine aminopeptidase</fullName>
        <shortName evidence="8">LAP</shortName>
        <ecNumber evidence="8">3.4.11.10</ecNumber>
    </alternativeName>
    <alternativeName>
        <fullName evidence="8">Leucyl aminopeptidase</fullName>
    </alternativeName>
</protein>
<evidence type="ECO:0000313" key="11">
    <source>
        <dbReference type="Proteomes" id="UP001597453"/>
    </source>
</evidence>
<feature type="active site" evidence="8">
    <location>
        <position position="335"/>
    </location>
</feature>
<feature type="binding site" evidence="8">
    <location>
        <position position="331"/>
    </location>
    <ligand>
        <name>Mn(2+)</name>
        <dbReference type="ChEBI" id="CHEBI:29035"/>
        <label>1</label>
    </ligand>
</feature>
<evidence type="ECO:0000256" key="7">
    <source>
        <dbReference type="ARBA" id="ARBA00049972"/>
    </source>
</evidence>
<evidence type="ECO:0000313" key="10">
    <source>
        <dbReference type="EMBL" id="MFD2673966.1"/>
    </source>
</evidence>
<keyword evidence="4 8" id="KW-0031">Aminopeptidase</keyword>
<organism evidence="10 11">
    <name type="scientific">Gulosibacter bifidus</name>
    <dbReference type="NCBI Taxonomy" id="272239"/>
    <lineage>
        <taxon>Bacteria</taxon>
        <taxon>Bacillati</taxon>
        <taxon>Actinomycetota</taxon>
        <taxon>Actinomycetes</taxon>
        <taxon>Micrococcales</taxon>
        <taxon>Microbacteriaceae</taxon>
        <taxon>Gulosibacter</taxon>
    </lineage>
</organism>
<comment type="function">
    <text evidence="7 8">Presumably involved in the processing and regular turnover of intracellular proteins. Catalyzes the removal of unsubstituted N-terminal amino acids from various peptides.</text>
</comment>
<evidence type="ECO:0000256" key="2">
    <source>
        <dbReference type="ARBA" id="ARBA00000967"/>
    </source>
</evidence>
<dbReference type="EMBL" id="JBHUNF010000001">
    <property type="protein sequence ID" value="MFD2673966.1"/>
    <property type="molecule type" value="Genomic_DNA"/>
</dbReference>